<sequence length="37" mass="4624">RIRPFKTVYGLRKPRPGLDQKIRNLRRQPNIDFWDSW</sequence>
<dbReference type="Proteomes" id="UP000663866">
    <property type="component" value="Unassembled WGS sequence"/>
</dbReference>
<gene>
    <name evidence="1" type="ORF">OVN521_LOCUS41162</name>
</gene>
<name>A0A820W1L5_9BILA</name>
<comment type="caution">
    <text evidence="1">The sequence shown here is derived from an EMBL/GenBank/DDBJ whole genome shotgun (WGS) entry which is preliminary data.</text>
</comment>
<evidence type="ECO:0000313" key="1">
    <source>
        <dbReference type="EMBL" id="CAF4508122.1"/>
    </source>
</evidence>
<protein>
    <submittedName>
        <fullName evidence="1">Uncharacterized protein</fullName>
    </submittedName>
</protein>
<keyword evidence="2" id="KW-1185">Reference proteome</keyword>
<dbReference type="EMBL" id="CAJOBG010054366">
    <property type="protein sequence ID" value="CAF4508122.1"/>
    <property type="molecule type" value="Genomic_DNA"/>
</dbReference>
<evidence type="ECO:0000313" key="2">
    <source>
        <dbReference type="Proteomes" id="UP000663866"/>
    </source>
</evidence>
<organism evidence="1 2">
    <name type="scientific">Rotaria magnacalcarata</name>
    <dbReference type="NCBI Taxonomy" id="392030"/>
    <lineage>
        <taxon>Eukaryota</taxon>
        <taxon>Metazoa</taxon>
        <taxon>Spiralia</taxon>
        <taxon>Gnathifera</taxon>
        <taxon>Rotifera</taxon>
        <taxon>Eurotatoria</taxon>
        <taxon>Bdelloidea</taxon>
        <taxon>Philodinida</taxon>
        <taxon>Philodinidae</taxon>
        <taxon>Rotaria</taxon>
    </lineage>
</organism>
<feature type="non-terminal residue" evidence="1">
    <location>
        <position position="1"/>
    </location>
</feature>
<reference evidence="1" key="1">
    <citation type="submission" date="2021-02" db="EMBL/GenBank/DDBJ databases">
        <authorList>
            <person name="Nowell W R."/>
        </authorList>
    </citation>
    <scope>NUCLEOTIDE SEQUENCE</scope>
</reference>
<proteinExistence type="predicted"/>
<accession>A0A820W1L5</accession>
<dbReference type="AlphaFoldDB" id="A0A820W1L5"/>